<sequence>MEPATKHVSLAASSITNACDMPSSIQHQPIEEQGTGIELHDQQQKEALCFAILEHFPTMVFAKDADPRTRMDDQTGFCYVYFNALMDHASGFNRLDMIGQNALNHFNSVDARQYFLDDRRVMALSSQDPDAVLDFYEPWQVPSGNHVNHTRKRNLQDAFMLGTFLIVDEVHTGKKGRRCRQALPPLSTPPPSPSDSFFSRAFYDLPVPVLVVTSRARHASSSSSSLAPPPSTSTGLMKNRLFCHLFSPEAAHVSNAECLDTLVTSHLLGLNHLAEPGLILEWSNVVLGEREVEYKASARGAKGGKGGLWHIMQRRLGDAELGKGGEVVSADGLVLVYVLWPQGDEGQASLARAKS</sequence>
<dbReference type="OrthoDB" id="10304999at2759"/>
<dbReference type="AlphaFoldDB" id="W7TCN8"/>
<reference evidence="1 2" key="1">
    <citation type="journal article" date="2014" name="Mol. Plant">
        <title>Chromosome Scale Genome Assembly and Transcriptome Profiling of Nannochloropsis gaditana in Nitrogen Depletion.</title>
        <authorList>
            <person name="Corteggiani Carpinelli E."/>
            <person name="Telatin A."/>
            <person name="Vitulo N."/>
            <person name="Forcato C."/>
            <person name="D'Angelo M."/>
            <person name="Schiavon R."/>
            <person name="Vezzi A."/>
            <person name="Giacometti G.M."/>
            <person name="Morosinotto T."/>
            <person name="Valle G."/>
        </authorList>
    </citation>
    <scope>NUCLEOTIDE SEQUENCE [LARGE SCALE GENOMIC DNA]</scope>
    <source>
        <strain evidence="1 2">B-31</strain>
    </source>
</reference>
<comment type="caution">
    <text evidence="1">The sequence shown here is derived from an EMBL/GenBank/DDBJ whole genome shotgun (WGS) entry which is preliminary data.</text>
</comment>
<keyword evidence="2" id="KW-1185">Reference proteome</keyword>
<dbReference type="EMBL" id="AZIL01002514">
    <property type="protein sequence ID" value="EWM21318.1"/>
    <property type="molecule type" value="Genomic_DNA"/>
</dbReference>
<name>W7TCN8_9STRA</name>
<proteinExistence type="predicted"/>
<accession>W7TCN8</accession>
<evidence type="ECO:0000313" key="1">
    <source>
        <dbReference type="EMBL" id="EWM21318.1"/>
    </source>
</evidence>
<evidence type="ECO:0000313" key="2">
    <source>
        <dbReference type="Proteomes" id="UP000019335"/>
    </source>
</evidence>
<gene>
    <name evidence="1" type="ORF">Naga_100214g11</name>
</gene>
<organism evidence="1 2">
    <name type="scientific">Nannochloropsis gaditana</name>
    <dbReference type="NCBI Taxonomy" id="72520"/>
    <lineage>
        <taxon>Eukaryota</taxon>
        <taxon>Sar</taxon>
        <taxon>Stramenopiles</taxon>
        <taxon>Ochrophyta</taxon>
        <taxon>Eustigmatophyceae</taxon>
        <taxon>Eustigmatales</taxon>
        <taxon>Monodopsidaceae</taxon>
        <taxon>Nannochloropsis</taxon>
    </lineage>
</organism>
<protein>
    <submittedName>
        <fullName evidence="1">Uncharacterized protein</fullName>
    </submittedName>
</protein>
<dbReference type="Proteomes" id="UP000019335">
    <property type="component" value="Unassembled WGS sequence"/>
</dbReference>